<dbReference type="InterPro" id="IPR011765">
    <property type="entry name" value="Pept_M16_N"/>
</dbReference>
<dbReference type="RefSeq" id="WP_189080836.1">
    <property type="nucleotide sequence ID" value="NZ_BMMX01000019.1"/>
</dbReference>
<feature type="domain" description="Peptidase M16 N-terminal" evidence="1">
    <location>
        <begin position="59"/>
        <end position="169"/>
    </location>
</feature>
<comment type="caution">
    <text evidence="3">The sequence shown here is derived from an EMBL/GenBank/DDBJ whole genome shotgun (WGS) entry which is preliminary data.</text>
</comment>
<accession>A0A8J3FQZ2</accession>
<proteinExistence type="predicted"/>
<gene>
    <name evidence="3" type="ORF">GCM10012284_40750</name>
</gene>
<evidence type="ECO:0000259" key="1">
    <source>
        <dbReference type="Pfam" id="PF00675"/>
    </source>
</evidence>
<keyword evidence="4" id="KW-1185">Reference proteome</keyword>
<reference evidence="3" key="1">
    <citation type="journal article" date="2014" name="Int. J. Syst. Evol. Microbiol.">
        <title>Complete genome sequence of Corynebacterium casei LMG S-19264T (=DSM 44701T), isolated from a smear-ripened cheese.</title>
        <authorList>
            <consortium name="US DOE Joint Genome Institute (JGI-PGF)"/>
            <person name="Walter F."/>
            <person name="Albersmeier A."/>
            <person name="Kalinowski J."/>
            <person name="Ruckert C."/>
        </authorList>
    </citation>
    <scope>NUCLEOTIDE SEQUENCE</scope>
    <source>
        <strain evidence="3">CGMCC 4.7299</strain>
    </source>
</reference>
<dbReference type="Gene3D" id="3.30.830.10">
    <property type="entry name" value="Metalloenzyme, LuxS/M16 peptidase-like"/>
    <property type="match status" value="2"/>
</dbReference>
<dbReference type="AlphaFoldDB" id="A0A8J3FQZ2"/>
<evidence type="ECO:0000259" key="2">
    <source>
        <dbReference type="Pfam" id="PF05193"/>
    </source>
</evidence>
<protein>
    <submittedName>
        <fullName evidence="3">Peptidase M16</fullName>
    </submittedName>
</protein>
<dbReference type="PANTHER" id="PTHR11851:SF224">
    <property type="entry name" value="PROCESSING PROTEASE"/>
    <property type="match status" value="1"/>
</dbReference>
<dbReference type="GO" id="GO:0046872">
    <property type="term" value="F:metal ion binding"/>
    <property type="evidence" value="ECO:0007669"/>
    <property type="project" value="InterPro"/>
</dbReference>
<dbReference type="Proteomes" id="UP000656042">
    <property type="component" value="Unassembled WGS sequence"/>
</dbReference>
<dbReference type="PANTHER" id="PTHR11851">
    <property type="entry name" value="METALLOPROTEASE"/>
    <property type="match status" value="1"/>
</dbReference>
<feature type="domain" description="Peptidase M16 C-terminal" evidence="2">
    <location>
        <begin position="180"/>
        <end position="352"/>
    </location>
</feature>
<name>A0A8J3FQZ2_9ACTN</name>
<reference evidence="3" key="2">
    <citation type="submission" date="2020-09" db="EMBL/GenBank/DDBJ databases">
        <authorList>
            <person name="Sun Q."/>
            <person name="Zhou Y."/>
        </authorList>
    </citation>
    <scope>NUCLEOTIDE SEQUENCE</scope>
    <source>
        <strain evidence="3">CGMCC 4.7299</strain>
    </source>
</reference>
<sequence>MTTNVLPDLIPDAKIKLPRQAERTLASGLTVIAIRRPAVPLVELRLRVPFGRAPLSRATLLSQALFTGTGSMSSVDIAAELQAVGGGLSAGLDPDWLLVSGNTLAGGLERTLEILAGVLVDPEYPADEVATERDRLVDNIQVALRQPAHMARAALLKRIYGRHPYAVQTPEPDQVRAVRPAQLRALHADRVRPEGAVLVLVGDINPDLAIDAADKALGSWTGPGKDGKLASVPALEPGPLRLVDRPGAVQSSLRMALPAVPRTDPDYAALQLANLVFGGYFSSRWVENIREDKGYTYGPHTSIEHFVAGSTLVVAAEVATEVTGPSLLETFYELGRIATLPPGEEELEQARRYALGTLRLGMSTQAGLAGLASVYASFGLRLDYLPEHSAALSAVTRDEVTAAAARYLAPASAVTVLLGDADVVAGPLSALTAVERSD</sequence>
<dbReference type="InterPro" id="IPR007863">
    <property type="entry name" value="Peptidase_M16_C"/>
</dbReference>
<dbReference type="Pfam" id="PF05193">
    <property type="entry name" value="Peptidase_M16_C"/>
    <property type="match status" value="1"/>
</dbReference>
<dbReference type="Pfam" id="PF00675">
    <property type="entry name" value="Peptidase_M16"/>
    <property type="match status" value="1"/>
</dbReference>
<dbReference type="SUPFAM" id="SSF63411">
    <property type="entry name" value="LuxS/MPP-like metallohydrolase"/>
    <property type="match status" value="2"/>
</dbReference>
<dbReference type="EMBL" id="BMMX01000019">
    <property type="protein sequence ID" value="GGL02043.1"/>
    <property type="molecule type" value="Genomic_DNA"/>
</dbReference>
<evidence type="ECO:0000313" key="3">
    <source>
        <dbReference type="EMBL" id="GGL02043.1"/>
    </source>
</evidence>
<evidence type="ECO:0000313" key="4">
    <source>
        <dbReference type="Proteomes" id="UP000656042"/>
    </source>
</evidence>
<dbReference type="InterPro" id="IPR050361">
    <property type="entry name" value="MPP/UQCRC_Complex"/>
</dbReference>
<organism evidence="3 4">
    <name type="scientific">Mangrovihabitans endophyticus</name>
    <dbReference type="NCBI Taxonomy" id="1751298"/>
    <lineage>
        <taxon>Bacteria</taxon>
        <taxon>Bacillati</taxon>
        <taxon>Actinomycetota</taxon>
        <taxon>Actinomycetes</taxon>
        <taxon>Micromonosporales</taxon>
        <taxon>Micromonosporaceae</taxon>
        <taxon>Mangrovihabitans</taxon>
    </lineage>
</organism>
<dbReference type="InterPro" id="IPR011249">
    <property type="entry name" value="Metalloenz_LuxS/M16"/>
</dbReference>